<feature type="transmembrane region" description="Helical" evidence="7">
    <location>
        <begin position="21"/>
        <end position="42"/>
    </location>
</feature>
<dbReference type="CDD" id="cd06261">
    <property type="entry name" value="TM_PBP2"/>
    <property type="match status" value="1"/>
</dbReference>
<dbReference type="PANTHER" id="PTHR43163">
    <property type="entry name" value="DIPEPTIDE TRANSPORT SYSTEM PERMEASE PROTEIN DPPB-RELATED"/>
    <property type="match status" value="1"/>
</dbReference>
<evidence type="ECO:0000259" key="9">
    <source>
        <dbReference type="PROSITE" id="PS50928"/>
    </source>
</evidence>
<name>A0ABV5RLM3_9ACTN</name>
<feature type="transmembrane region" description="Helical" evidence="7">
    <location>
        <begin position="189"/>
        <end position="208"/>
    </location>
</feature>
<feature type="transmembrane region" description="Helical" evidence="7">
    <location>
        <begin position="247"/>
        <end position="272"/>
    </location>
</feature>
<comment type="subcellular location">
    <subcellularLocation>
        <location evidence="1 7">Cell membrane</location>
        <topology evidence="1 7">Multi-pass membrane protein</topology>
    </subcellularLocation>
</comment>
<dbReference type="SUPFAM" id="SSF161098">
    <property type="entry name" value="MetI-like"/>
    <property type="match status" value="1"/>
</dbReference>
<keyword evidence="4 7" id="KW-0812">Transmembrane</keyword>
<gene>
    <name evidence="10" type="ORF">ACFFTL_42475</name>
</gene>
<evidence type="ECO:0000256" key="4">
    <source>
        <dbReference type="ARBA" id="ARBA00022692"/>
    </source>
</evidence>
<dbReference type="RefSeq" id="WP_386145158.1">
    <property type="nucleotide sequence ID" value="NZ_JBHMCG010000190.1"/>
</dbReference>
<reference evidence="10 11" key="1">
    <citation type="submission" date="2024-09" db="EMBL/GenBank/DDBJ databases">
        <authorList>
            <person name="Sun Q."/>
            <person name="Mori K."/>
        </authorList>
    </citation>
    <scope>NUCLEOTIDE SEQUENCE [LARGE SCALE GENOMIC DNA]</scope>
    <source>
        <strain evidence="10 11">JCM 3331</strain>
    </source>
</reference>
<keyword evidence="6 7" id="KW-0472">Membrane</keyword>
<dbReference type="InterPro" id="IPR045621">
    <property type="entry name" value="BPD_transp_1_N"/>
</dbReference>
<dbReference type="Gene3D" id="1.10.3720.10">
    <property type="entry name" value="MetI-like"/>
    <property type="match status" value="1"/>
</dbReference>
<dbReference type="PANTHER" id="PTHR43163:SF6">
    <property type="entry name" value="DIPEPTIDE TRANSPORT SYSTEM PERMEASE PROTEIN DPPB-RELATED"/>
    <property type="match status" value="1"/>
</dbReference>
<protein>
    <submittedName>
        <fullName evidence="10">ABC transporter permease</fullName>
    </submittedName>
</protein>
<evidence type="ECO:0000256" key="1">
    <source>
        <dbReference type="ARBA" id="ARBA00004651"/>
    </source>
</evidence>
<evidence type="ECO:0000313" key="11">
    <source>
        <dbReference type="Proteomes" id="UP001589710"/>
    </source>
</evidence>
<keyword evidence="11" id="KW-1185">Reference proteome</keyword>
<comment type="caution">
    <text evidence="10">The sequence shown here is derived from an EMBL/GenBank/DDBJ whole genome shotgun (WGS) entry which is preliminary data.</text>
</comment>
<evidence type="ECO:0000313" key="10">
    <source>
        <dbReference type="EMBL" id="MFB9578755.1"/>
    </source>
</evidence>
<feature type="transmembrane region" description="Helical" evidence="7">
    <location>
        <begin position="114"/>
        <end position="135"/>
    </location>
</feature>
<feature type="transmembrane region" description="Helical" evidence="7">
    <location>
        <begin position="147"/>
        <end position="169"/>
    </location>
</feature>
<accession>A0ABV5RLM3</accession>
<evidence type="ECO:0000256" key="8">
    <source>
        <dbReference type="SAM" id="MobiDB-lite"/>
    </source>
</evidence>
<dbReference type="Pfam" id="PF19300">
    <property type="entry name" value="BPD_transp_1_N"/>
    <property type="match status" value="1"/>
</dbReference>
<keyword evidence="3" id="KW-1003">Cell membrane</keyword>
<organism evidence="10 11">
    <name type="scientific">Streptomyces yanii</name>
    <dbReference type="NCBI Taxonomy" id="78510"/>
    <lineage>
        <taxon>Bacteria</taxon>
        <taxon>Bacillati</taxon>
        <taxon>Actinomycetota</taxon>
        <taxon>Actinomycetes</taxon>
        <taxon>Kitasatosporales</taxon>
        <taxon>Streptomycetaceae</taxon>
        <taxon>Streptomyces</taxon>
    </lineage>
</organism>
<dbReference type="Pfam" id="PF00528">
    <property type="entry name" value="BPD_transp_1"/>
    <property type="match status" value="1"/>
</dbReference>
<feature type="region of interest" description="Disordered" evidence="8">
    <location>
        <begin position="333"/>
        <end position="352"/>
    </location>
</feature>
<dbReference type="PROSITE" id="PS50928">
    <property type="entry name" value="ABC_TM1"/>
    <property type="match status" value="1"/>
</dbReference>
<evidence type="ECO:0000256" key="3">
    <source>
        <dbReference type="ARBA" id="ARBA00022475"/>
    </source>
</evidence>
<keyword evidence="2 7" id="KW-0813">Transport</keyword>
<evidence type="ECO:0000256" key="2">
    <source>
        <dbReference type="ARBA" id="ARBA00022448"/>
    </source>
</evidence>
<keyword evidence="5 7" id="KW-1133">Transmembrane helix</keyword>
<feature type="domain" description="ABC transmembrane type-1" evidence="9">
    <location>
        <begin position="108"/>
        <end position="311"/>
    </location>
</feature>
<proteinExistence type="inferred from homology"/>
<evidence type="ECO:0000256" key="5">
    <source>
        <dbReference type="ARBA" id="ARBA00022989"/>
    </source>
</evidence>
<sequence>MTANGSRLRAALPLGFVVRRLAGTVGMLFVLSVAVFALLQAAPGDPAQTLLGPRSATPEALAAVRARFHLDSPLAMQYWYWLSDAARFDLGTSIRTGESVAAAIGSRLVLTGQLVGLGFAVALLLGLPLGVLAGLRNRRGTDRAVQSLGVVALSTPAFAGGLLLIYVFALMLGWFPAYGPGEGSGTDRLMHLVLPALALGLAVTAVLLKLTRAAVIRELDREHVTFARARGVRERDILLRYVLRGTLVPVLTGIGLVLAYLLAGTVMVEQVFALPGLGSLLVDSVTFRDIPVVQAEALLIAALVCLAGLVTDLSQPLLDPRLRTASAAKAAAGSAAAVSPGRPADVREEEGR</sequence>
<evidence type="ECO:0000256" key="6">
    <source>
        <dbReference type="ARBA" id="ARBA00023136"/>
    </source>
</evidence>
<evidence type="ECO:0000256" key="7">
    <source>
        <dbReference type="RuleBase" id="RU363032"/>
    </source>
</evidence>
<dbReference type="InterPro" id="IPR035906">
    <property type="entry name" value="MetI-like_sf"/>
</dbReference>
<dbReference type="Proteomes" id="UP001589710">
    <property type="component" value="Unassembled WGS sequence"/>
</dbReference>
<dbReference type="InterPro" id="IPR000515">
    <property type="entry name" value="MetI-like"/>
</dbReference>
<dbReference type="EMBL" id="JBHMCG010000190">
    <property type="protein sequence ID" value="MFB9578755.1"/>
    <property type="molecule type" value="Genomic_DNA"/>
</dbReference>
<comment type="similarity">
    <text evidence="7">Belongs to the binding-protein-dependent transport system permease family.</text>
</comment>